<dbReference type="Gene3D" id="3.40.30.10">
    <property type="entry name" value="Glutaredoxin"/>
    <property type="match status" value="1"/>
</dbReference>
<dbReference type="InterPro" id="IPR036282">
    <property type="entry name" value="Glutathione-S-Trfase_C_sf"/>
</dbReference>
<evidence type="ECO:0000313" key="4">
    <source>
        <dbReference type="Proteomes" id="UP000826661"/>
    </source>
</evidence>
<comment type="similarity">
    <text evidence="1">Belongs to the GST superfamily.</text>
</comment>
<sequence length="279" mass="31746">MEVHYSADTPLQVRESKYPLQLLTENTPNGKKVQILLEELHDIYGLSWTTHLIDLETDEQKKNWFLQLNPNGISEMPFTTSQALTVWHHLGRIPVLLDVVEAETVVSIIESSAILIYLQENYDKRNVFGFDSTHEKSQAIQWLFFWHSSAPVQGHARHFMKGTAEPIPYAAQYFERAMLRIYSVLEAHLSGQHNGQSAVPREYLAGDGVGKYSIADMGTWPHVRGYRALGFSEETDMRPKFPHLLRWIDCIAARPGVQRGIDASKYDSEENPGLLVRAG</sequence>
<dbReference type="SFLD" id="SFLDS00019">
    <property type="entry name" value="Glutathione_Transferase_(cytos"/>
    <property type="match status" value="1"/>
</dbReference>
<dbReference type="PANTHER" id="PTHR44051">
    <property type="entry name" value="GLUTATHIONE S-TRANSFERASE-RELATED"/>
    <property type="match status" value="1"/>
</dbReference>
<evidence type="ECO:0000259" key="2">
    <source>
        <dbReference type="PROSITE" id="PS50405"/>
    </source>
</evidence>
<dbReference type="PROSITE" id="PS50405">
    <property type="entry name" value="GST_CTER"/>
    <property type="match status" value="1"/>
</dbReference>
<dbReference type="EMBL" id="CP075870">
    <property type="protein sequence ID" value="QYT05615.1"/>
    <property type="molecule type" value="Genomic_DNA"/>
</dbReference>
<gene>
    <name evidence="3" type="ORF">H0G86_012503</name>
</gene>
<dbReference type="AlphaFoldDB" id="A0A8G0PND7"/>
<dbReference type="InterPro" id="IPR004045">
    <property type="entry name" value="Glutathione_S-Trfase_N"/>
</dbReference>
<feature type="domain" description="GST C-terminal" evidence="2">
    <location>
        <begin position="132"/>
        <end position="274"/>
    </location>
</feature>
<reference evidence="3 4" key="1">
    <citation type="journal article" date="2021" name="BMC Genomics">
        <title>Telomere-to-telomere genome assembly of asparaginase-producing Trichoderma simmonsii.</title>
        <authorList>
            <person name="Chung D."/>
            <person name="Kwon Y.M."/>
            <person name="Yang Y."/>
        </authorList>
    </citation>
    <scope>NUCLEOTIDE SEQUENCE [LARGE SCALE GENOMIC DNA]</scope>
    <source>
        <strain evidence="3 4">GH-Sj1</strain>
    </source>
</reference>
<evidence type="ECO:0000313" key="3">
    <source>
        <dbReference type="EMBL" id="QYT05615.1"/>
    </source>
</evidence>
<dbReference type="InterPro" id="IPR040079">
    <property type="entry name" value="Glutathione_S-Trfase"/>
</dbReference>
<name>A0A8G0PND7_9HYPO</name>
<dbReference type="Pfam" id="PF13409">
    <property type="entry name" value="GST_N_2"/>
    <property type="match status" value="1"/>
</dbReference>
<evidence type="ECO:0000256" key="1">
    <source>
        <dbReference type="ARBA" id="ARBA00007409"/>
    </source>
</evidence>
<dbReference type="SUPFAM" id="SSF47616">
    <property type="entry name" value="GST C-terminal domain-like"/>
    <property type="match status" value="1"/>
</dbReference>
<keyword evidence="4" id="KW-1185">Reference proteome</keyword>
<dbReference type="InterPro" id="IPR036249">
    <property type="entry name" value="Thioredoxin-like_sf"/>
</dbReference>
<proteinExistence type="inferred from homology"/>
<organism evidence="3 4">
    <name type="scientific">Trichoderma simmonsii</name>
    <dbReference type="NCBI Taxonomy" id="1491479"/>
    <lineage>
        <taxon>Eukaryota</taxon>
        <taxon>Fungi</taxon>
        <taxon>Dikarya</taxon>
        <taxon>Ascomycota</taxon>
        <taxon>Pezizomycotina</taxon>
        <taxon>Sordariomycetes</taxon>
        <taxon>Hypocreomycetidae</taxon>
        <taxon>Hypocreales</taxon>
        <taxon>Hypocreaceae</taxon>
        <taxon>Trichoderma</taxon>
    </lineage>
</organism>
<dbReference type="SUPFAM" id="SSF52833">
    <property type="entry name" value="Thioredoxin-like"/>
    <property type="match status" value="1"/>
</dbReference>
<dbReference type="Proteomes" id="UP000826661">
    <property type="component" value="Chromosome VII"/>
</dbReference>
<dbReference type="InterPro" id="IPR010987">
    <property type="entry name" value="Glutathione-S-Trfase_C-like"/>
</dbReference>
<accession>A0A8G0PND7</accession>
<dbReference type="Gene3D" id="1.20.1050.10">
    <property type="match status" value="1"/>
</dbReference>
<dbReference type="PANTHER" id="PTHR44051:SF8">
    <property type="entry name" value="GLUTATHIONE S-TRANSFERASE GSTA"/>
    <property type="match status" value="1"/>
</dbReference>
<dbReference type="Pfam" id="PF13410">
    <property type="entry name" value="GST_C_2"/>
    <property type="match status" value="1"/>
</dbReference>
<protein>
    <recommendedName>
        <fullName evidence="2">GST C-terminal domain-containing protein</fullName>
    </recommendedName>
</protein>